<feature type="signal peptide" evidence="1">
    <location>
        <begin position="1"/>
        <end position="31"/>
    </location>
</feature>
<dbReference type="GeneID" id="83066345"/>
<protein>
    <recommendedName>
        <fullName evidence="4">DUF2782 domain-containing protein</fullName>
    </recommendedName>
</protein>
<organism evidence="2 3">
    <name type="scientific">Lysobacter enzymogenes</name>
    <dbReference type="NCBI Taxonomy" id="69"/>
    <lineage>
        <taxon>Bacteria</taxon>
        <taxon>Pseudomonadati</taxon>
        <taxon>Pseudomonadota</taxon>
        <taxon>Gammaproteobacteria</taxon>
        <taxon>Lysobacterales</taxon>
        <taxon>Lysobacteraceae</taxon>
        <taxon>Lysobacter</taxon>
    </lineage>
</organism>
<reference evidence="2 3" key="1">
    <citation type="journal article" date="2017" name="DNA Res.">
        <title>Complete genome sequence and expression profile of the commercial lytic enzyme producer Lysobacter enzymogenes M497-1.</title>
        <authorList>
            <person name="Takami H."/>
            <person name="Toyoda A."/>
            <person name="Uchiyama I."/>
            <person name="Itoh T."/>
            <person name="Takaki Y."/>
            <person name="Arai W."/>
            <person name="Nishi S."/>
            <person name="Kawai M."/>
            <person name="Shinya K."/>
            <person name="Ikeda H."/>
        </authorList>
    </citation>
    <scope>NUCLEOTIDE SEQUENCE [LARGE SCALE GENOMIC DNA]</scope>
    <source>
        <strain evidence="2 3">M497-1</strain>
    </source>
</reference>
<evidence type="ECO:0008006" key="4">
    <source>
        <dbReference type="Google" id="ProtNLM"/>
    </source>
</evidence>
<sequence>MRAPLAPHAALAVAALLALAGCASTGGAAKAADPTAGLSNAEVRTHTVENGDTIEEYRVAGQLRVVKVVPARGPIYYLVDENGDGRLDTSKGEGTVSPVYFKLFSW</sequence>
<evidence type="ECO:0000256" key="1">
    <source>
        <dbReference type="SAM" id="SignalP"/>
    </source>
</evidence>
<dbReference type="Gene3D" id="2.20.130.30">
    <property type="entry name" value="Protein of unknown function DUF2782"/>
    <property type="match status" value="1"/>
</dbReference>
<dbReference type="Pfam" id="PF11191">
    <property type="entry name" value="DUF2782"/>
    <property type="match status" value="1"/>
</dbReference>
<accession>A0AAU9ANE9</accession>
<name>A0AAU9ANE9_LYSEN</name>
<dbReference type="AlphaFoldDB" id="A0AAU9ANE9"/>
<dbReference type="Proteomes" id="UP000218824">
    <property type="component" value="Chromosome"/>
</dbReference>
<dbReference type="InterPro" id="IPR021357">
    <property type="entry name" value="DUF2782"/>
</dbReference>
<dbReference type="EMBL" id="AP014940">
    <property type="protein sequence ID" value="BAW00057.1"/>
    <property type="molecule type" value="Genomic_DNA"/>
</dbReference>
<dbReference type="RefSeq" id="WP_074870372.1">
    <property type="nucleotide sequence ID" value="NZ_AP014940.1"/>
</dbReference>
<dbReference type="PROSITE" id="PS51257">
    <property type="entry name" value="PROKAR_LIPOPROTEIN"/>
    <property type="match status" value="1"/>
</dbReference>
<evidence type="ECO:0000313" key="3">
    <source>
        <dbReference type="Proteomes" id="UP000218824"/>
    </source>
</evidence>
<keyword evidence="1" id="KW-0732">Signal</keyword>
<proteinExistence type="predicted"/>
<evidence type="ECO:0000313" key="2">
    <source>
        <dbReference type="EMBL" id="BAW00057.1"/>
    </source>
</evidence>
<gene>
    <name evidence="2" type="ORF">LEN_4569</name>
</gene>
<feature type="chain" id="PRO_5043538078" description="DUF2782 domain-containing protein" evidence="1">
    <location>
        <begin position="32"/>
        <end position="106"/>
    </location>
</feature>
<dbReference type="KEGG" id="lem:LEN_4569"/>